<dbReference type="PANTHER" id="PTHR13420">
    <property type="entry name" value="UPF0235 PROTEIN C15ORF40"/>
    <property type="match status" value="1"/>
</dbReference>
<reference evidence="3" key="1">
    <citation type="journal article" date="2020" name="mSystems">
        <title>Genome- and Community-Level Interaction Insights into Carbon Utilization and Element Cycling Functions of Hydrothermarchaeota in Hydrothermal Sediment.</title>
        <authorList>
            <person name="Zhou Z."/>
            <person name="Liu Y."/>
            <person name="Xu W."/>
            <person name="Pan J."/>
            <person name="Luo Z.H."/>
            <person name="Li M."/>
        </authorList>
    </citation>
    <scope>NUCLEOTIDE SEQUENCE [LARGE SCALE GENOMIC DNA]</scope>
    <source>
        <strain evidence="3">SpSt-456</strain>
    </source>
</reference>
<comment type="caution">
    <text evidence="3">The sequence shown here is derived from an EMBL/GenBank/DDBJ whole genome shotgun (WGS) entry which is preliminary data.</text>
</comment>
<dbReference type="PANTHER" id="PTHR13420:SF7">
    <property type="entry name" value="UPF0235 PROTEIN C15ORF40"/>
    <property type="match status" value="1"/>
</dbReference>
<dbReference type="InterPro" id="IPR036591">
    <property type="entry name" value="YggU-like_sf"/>
</dbReference>
<evidence type="ECO:0000256" key="1">
    <source>
        <dbReference type="ARBA" id="ARBA00010364"/>
    </source>
</evidence>
<dbReference type="Gene3D" id="3.30.1200.10">
    <property type="entry name" value="YggU-like"/>
    <property type="match status" value="1"/>
</dbReference>
<dbReference type="AlphaFoldDB" id="A0A832EJB8"/>
<dbReference type="SUPFAM" id="SSF69786">
    <property type="entry name" value="YggU-like"/>
    <property type="match status" value="1"/>
</dbReference>
<organism evidence="3">
    <name type="scientific">Desulfacinum infernum</name>
    <dbReference type="NCBI Taxonomy" id="35837"/>
    <lineage>
        <taxon>Bacteria</taxon>
        <taxon>Pseudomonadati</taxon>
        <taxon>Thermodesulfobacteriota</taxon>
        <taxon>Syntrophobacteria</taxon>
        <taxon>Syntrophobacterales</taxon>
        <taxon>Syntrophobacteraceae</taxon>
        <taxon>Desulfacinum</taxon>
    </lineage>
</organism>
<protein>
    <recommendedName>
        <fullName evidence="2">UPF0235 protein ENS06_08580</fullName>
    </recommendedName>
</protein>
<dbReference type="HAMAP" id="MF_00634">
    <property type="entry name" value="UPF0235"/>
    <property type="match status" value="1"/>
</dbReference>
<evidence type="ECO:0000256" key="2">
    <source>
        <dbReference type="HAMAP-Rule" id="MF_00634"/>
    </source>
</evidence>
<dbReference type="InterPro" id="IPR003746">
    <property type="entry name" value="DUF167"/>
</dbReference>
<accession>A0A832EJB8</accession>
<name>A0A832EJB8_9BACT</name>
<dbReference type="EMBL" id="DSTK01000026">
    <property type="protein sequence ID" value="HFK97359.1"/>
    <property type="molecule type" value="Genomic_DNA"/>
</dbReference>
<proteinExistence type="inferred from homology"/>
<dbReference type="SMART" id="SM01152">
    <property type="entry name" value="DUF167"/>
    <property type="match status" value="1"/>
</dbReference>
<gene>
    <name evidence="3" type="ORF">ENS06_08580</name>
</gene>
<evidence type="ECO:0000313" key="3">
    <source>
        <dbReference type="EMBL" id="HFK97359.1"/>
    </source>
</evidence>
<dbReference type="NCBIfam" id="TIGR00251">
    <property type="entry name" value="DUF167 family protein"/>
    <property type="match status" value="1"/>
</dbReference>
<comment type="similarity">
    <text evidence="1 2">Belongs to the UPF0235 family.</text>
</comment>
<dbReference type="Pfam" id="PF02594">
    <property type="entry name" value="DUF167"/>
    <property type="match status" value="1"/>
</dbReference>
<sequence>MSRGRAGGFVERGAEGACPFVQSHPEGAVVSLIVQPGARKTALAGVHDGAVKITVCAPPVEGAANKECLRFLAALVGTAKNRVVLLRGHKSRTKLVLVKGTSAEKLVSIFQAFGLGEERPSPPSNGS</sequence>
<dbReference type="GO" id="GO:0005737">
    <property type="term" value="C:cytoplasm"/>
    <property type="evidence" value="ECO:0007669"/>
    <property type="project" value="TreeGrafter"/>
</dbReference>